<dbReference type="KEGG" id="bvz:BRAD3257_0875"/>
<dbReference type="InterPro" id="IPR036412">
    <property type="entry name" value="HAD-like_sf"/>
</dbReference>
<dbReference type="Gene3D" id="3.40.50.1000">
    <property type="entry name" value="HAD superfamily/HAD-like"/>
    <property type="match status" value="1"/>
</dbReference>
<gene>
    <name evidence="1" type="ORF">BRAD3257_0875</name>
</gene>
<dbReference type="Proteomes" id="UP000246085">
    <property type="component" value="Chromosome BRAD3257"/>
</dbReference>
<protein>
    <submittedName>
        <fullName evidence="1">Uncharacterized protein</fullName>
    </submittedName>
</protein>
<dbReference type="AlphaFoldDB" id="A0A2U3PSD0"/>
<dbReference type="SFLD" id="SFLDG01129">
    <property type="entry name" value="C1.5:_HAD__Beta-PGM__Phosphata"/>
    <property type="match status" value="1"/>
</dbReference>
<dbReference type="PANTHER" id="PTHR43611">
    <property type="entry name" value="ALPHA-D-GLUCOSE 1-PHOSPHATE PHOSPHATASE"/>
    <property type="match status" value="1"/>
</dbReference>
<dbReference type="InterPro" id="IPR023214">
    <property type="entry name" value="HAD_sf"/>
</dbReference>
<dbReference type="EMBL" id="LS398110">
    <property type="protein sequence ID" value="SPP92028.1"/>
    <property type="molecule type" value="Genomic_DNA"/>
</dbReference>
<evidence type="ECO:0000313" key="2">
    <source>
        <dbReference type="Proteomes" id="UP000246085"/>
    </source>
</evidence>
<dbReference type="CDD" id="cd02603">
    <property type="entry name" value="HAD_sEH-N_like"/>
    <property type="match status" value="1"/>
</dbReference>
<organism evidence="1 2">
    <name type="scientific">Bradyrhizobium vignae</name>
    <dbReference type="NCBI Taxonomy" id="1549949"/>
    <lineage>
        <taxon>Bacteria</taxon>
        <taxon>Pseudomonadati</taxon>
        <taxon>Pseudomonadota</taxon>
        <taxon>Alphaproteobacteria</taxon>
        <taxon>Hyphomicrobiales</taxon>
        <taxon>Nitrobacteraceae</taxon>
        <taxon>Bradyrhizobium</taxon>
    </lineage>
</organism>
<accession>A0A4Q0Q5Y2</accession>
<accession>A0A2U3PSD0</accession>
<reference evidence="1 2" key="1">
    <citation type="submission" date="2018-03" db="EMBL/GenBank/DDBJ databases">
        <authorList>
            <person name="Gully D."/>
        </authorList>
    </citation>
    <scope>NUCLEOTIDE SEQUENCE [LARGE SCALE GENOMIC DNA]</scope>
    <source>
        <strain evidence="1">ORS3257</strain>
    </source>
</reference>
<dbReference type="NCBIfam" id="TIGR01509">
    <property type="entry name" value="HAD-SF-IA-v3"/>
    <property type="match status" value="1"/>
</dbReference>
<dbReference type="PRINTS" id="PR00413">
    <property type="entry name" value="HADHALOGNASE"/>
</dbReference>
<dbReference type="PANTHER" id="PTHR43611:SF3">
    <property type="entry name" value="FLAVIN MONONUCLEOTIDE HYDROLASE 1, CHLOROPLATIC"/>
    <property type="match status" value="1"/>
</dbReference>
<dbReference type="InterPro" id="IPR023198">
    <property type="entry name" value="PGP-like_dom2"/>
</dbReference>
<name>A0A2U3PSD0_9BRAD</name>
<dbReference type="Pfam" id="PF00702">
    <property type="entry name" value="Hydrolase"/>
    <property type="match status" value="1"/>
</dbReference>
<dbReference type="InterPro" id="IPR006439">
    <property type="entry name" value="HAD-SF_hydro_IA"/>
</dbReference>
<dbReference type="SUPFAM" id="SSF56784">
    <property type="entry name" value="HAD-like"/>
    <property type="match status" value="1"/>
</dbReference>
<proteinExistence type="predicted"/>
<evidence type="ECO:0000313" key="1">
    <source>
        <dbReference type="EMBL" id="SPP92028.1"/>
    </source>
</evidence>
<dbReference type="SFLD" id="SFLDS00003">
    <property type="entry name" value="Haloacid_Dehalogenase"/>
    <property type="match status" value="1"/>
</dbReference>
<dbReference type="OrthoDB" id="9807742at2"/>
<sequence length="220" mass="24158">MLVAAISGRAKSVAVVDAVKLVLFDMDNVLCRYDRSKRVAYLAELAGVTSEFVHKAIWESGFESLGDCGALDAADYLRGFGERIGCPLSLEDWVEARRRSMQPNSAMLEIADSLRKSVDIAVLTNNTTLVADHIDRLLPDLRPLFGSRIYTSAQFKAAKPDPRCYRLCLAELNVRPETVLFVDDLAANVAGAREAGLFAHHHTSVEAFRLALSERGLPHG</sequence>
<dbReference type="Gene3D" id="1.10.150.240">
    <property type="entry name" value="Putative phosphatase, domain 2"/>
    <property type="match status" value="1"/>
</dbReference>